<dbReference type="InterPro" id="IPR045851">
    <property type="entry name" value="AMP-bd_C_sf"/>
</dbReference>
<dbReference type="PANTHER" id="PTHR22754">
    <property type="entry name" value="DISCO-INTERACTING PROTEIN 2 DIP2 -RELATED"/>
    <property type="match status" value="1"/>
</dbReference>
<dbReference type="Gene3D" id="3.40.50.12780">
    <property type="entry name" value="N-terminal domain of ligase-like"/>
    <property type="match status" value="1"/>
</dbReference>
<dbReference type="GO" id="GO:0070566">
    <property type="term" value="F:adenylyltransferase activity"/>
    <property type="evidence" value="ECO:0007669"/>
    <property type="project" value="TreeGrafter"/>
</dbReference>
<keyword evidence="4" id="KW-1185">Reference proteome</keyword>
<dbReference type="EC" id="2.7.7.94" evidence="3"/>
<dbReference type="SUPFAM" id="SSF56801">
    <property type="entry name" value="Acetyl-CoA synthetase-like"/>
    <property type="match status" value="1"/>
</dbReference>
<dbReference type="Proteomes" id="UP000554965">
    <property type="component" value="Unassembled WGS sequence"/>
</dbReference>
<dbReference type="PANTHER" id="PTHR22754:SF32">
    <property type="entry name" value="DISCO-INTERACTING PROTEIN 2"/>
    <property type="match status" value="1"/>
</dbReference>
<dbReference type="InterPro" id="IPR042099">
    <property type="entry name" value="ANL_N_sf"/>
</dbReference>
<protein>
    <submittedName>
        <fullName evidence="3">4-hydroxyphenylalkanoate adenylyltransferase</fullName>
        <ecNumber evidence="3">2.7.7.94</ecNumber>
    </submittedName>
</protein>
<proteinExistence type="inferred from homology"/>
<comment type="caution">
    <text evidence="3">The sequence shown here is derived from an EMBL/GenBank/DDBJ whole genome shotgun (WGS) entry which is preliminary data.</text>
</comment>
<dbReference type="Pfam" id="PF00501">
    <property type="entry name" value="AMP-binding"/>
    <property type="match status" value="1"/>
</dbReference>
<evidence type="ECO:0000313" key="3">
    <source>
        <dbReference type="EMBL" id="SOJ56370.1"/>
    </source>
</evidence>
<sequence length="580" mass="62460">MKRTEYQAMSMFVDWMFTPRDDRGFYLADDAGGWQRFTYREIATASGQVAAEYRAAGVQTGDVVCLTVPTTYDSLISLFGVWLAGATICPLPEPSFQSDQDYIDHIGEVLRRAEPAVIVTSAEIAPVMGKAMAQAGLSGSPMVVNSQAAGVAELPAPPDRLAEIALLQFTSGSTGNPQGVRVSWDNLAANFAVLRRWTDWRDGEGGASWLPLYHDMGLIGCLLPAVATQSDLWLMRPLQFIRDPGRWLSCFGGGKARHAASPSFAFAYLARRITPDRLVNFDLCAWRSVIVGAEVVDPLALAAFARFAAPTGFAPTAFVPAYGLAENTLGVSSPGSGHEMLLVRPDWASMQVGEPVQVLERARFSTDWATHETNATGWLVGHGSPGPDDGIAVQVIDEDGAPLPAGHLGEITVTGSSVALGYHGQHPDRTTRFADGVLRTGDAGFFHAGELFVVGRMGDSLKLRGRNIYVEDLDAKVAEAAQLNRDRVAVVSSMHEGRAGLVVFAEARPGPWTEKVTERLRGELGPEPHITIVTGRRGMIRRTSSGKPRRRQMWQLFSTGGLKAVVVIDTAAEHGSGSMS</sequence>
<keyword evidence="3" id="KW-0808">Transferase</keyword>
<dbReference type="InterPro" id="IPR000873">
    <property type="entry name" value="AMP-dep_synth/lig_dom"/>
</dbReference>
<accession>A0A7Z7IMK2</accession>
<dbReference type="GO" id="GO:0006633">
    <property type="term" value="P:fatty acid biosynthetic process"/>
    <property type="evidence" value="ECO:0007669"/>
    <property type="project" value="TreeGrafter"/>
</dbReference>
<evidence type="ECO:0000256" key="1">
    <source>
        <dbReference type="ARBA" id="ARBA00006432"/>
    </source>
</evidence>
<reference evidence="3 4" key="1">
    <citation type="submission" date="2017-10" db="EMBL/GenBank/DDBJ databases">
        <authorList>
            <consortium name="Urmite Genomes"/>
        </authorList>
    </citation>
    <scope>NUCLEOTIDE SEQUENCE [LARGE SCALE GENOMIC DNA]</scope>
    <source>
        <strain evidence="3 4">FB-527</strain>
    </source>
</reference>
<dbReference type="Gene3D" id="3.30.300.30">
    <property type="match status" value="1"/>
</dbReference>
<feature type="domain" description="AMP-dependent synthetase/ligase" evidence="2">
    <location>
        <begin position="29"/>
        <end position="423"/>
    </location>
</feature>
<comment type="similarity">
    <text evidence="1">Belongs to the ATP-dependent AMP-binding enzyme family.</text>
</comment>
<dbReference type="RefSeq" id="WP_186243996.1">
    <property type="nucleotide sequence ID" value="NZ_OCTY01000002.1"/>
</dbReference>
<name>A0A7Z7IMK2_9MYCO</name>
<dbReference type="EMBL" id="OCTY01000002">
    <property type="protein sequence ID" value="SOJ56370.1"/>
    <property type="molecule type" value="Genomic_DNA"/>
</dbReference>
<dbReference type="GO" id="GO:0005886">
    <property type="term" value="C:plasma membrane"/>
    <property type="evidence" value="ECO:0007669"/>
    <property type="project" value="TreeGrafter"/>
</dbReference>
<gene>
    <name evidence="3" type="ORF">MSIMFB_03847</name>
</gene>
<keyword evidence="3" id="KW-0548">Nucleotidyltransferase</keyword>
<evidence type="ECO:0000313" key="4">
    <source>
        <dbReference type="Proteomes" id="UP000554965"/>
    </source>
</evidence>
<organism evidence="3 4">
    <name type="scientific">Mycobacterium simulans</name>
    <dbReference type="NCBI Taxonomy" id="627089"/>
    <lineage>
        <taxon>Bacteria</taxon>
        <taxon>Bacillati</taxon>
        <taxon>Actinomycetota</taxon>
        <taxon>Actinomycetes</taxon>
        <taxon>Mycobacteriales</taxon>
        <taxon>Mycobacteriaceae</taxon>
        <taxon>Mycobacterium</taxon>
    </lineage>
</organism>
<dbReference type="AlphaFoldDB" id="A0A7Z7IMK2"/>
<evidence type="ECO:0000259" key="2">
    <source>
        <dbReference type="Pfam" id="PF00501"/>
    </source>
</evidence>